<evidence type="ECO:0000259" key="4">
    <source>
        <dbReference type="PROSITE" id="PS50126"/>
    </source>
</evidence>
<reference evidence="6" key="1">
    <citation type="submission" date="2017-09" db="EMBL/GenBank/DDBJ databases">
        <title>Depth-based differentiation of microbial function through sediment-hosted aquifers and enrichment of novel symbionts in the deep terrestrial subsurface.</title>
        <authorList>
            <person name="Probst A.J."/>
            <person name="Ladd B."/>
            <person name="Jarett J.K."/>
            <person name="Geller-Mcgrath D.E."/>
            <person name="Sieber C.M.K."/>
            <person name="Emerson J.B."/>
            <person name="Anantharaman K."/>
            <person name="Thomas B.C."/>
            <person name="Malmstrom R."/>
            <person name="Stieglmeier M."/>
            <person name="Klingl A."/>
            <person name="Woyke T."/>
            <person name="Ryan C.M."/>
            <person name="Banfield J.F."/>
        </authorList>
    </citation>
    <scope>NUCLEOTIDE SEQUENCE [LARGE SCALE GENOMIC DNA]</scope>
</reference>
<dbReference type="InterPro" id="IPR050437">
    <property type="entry name" value="Ribos_protein_bS1-like"/>
</dbReference>
<evidence type="ECO:0000256" key="2">
    <source>
        <dbReference type="ARBA" id="ARBA00022980"/>
    </source>
</evidence>
<feature type="domain" description="S1 motif" evidence="4">
    <location>
        <begin position="102"/>
        <end position="180"/>
    </location>
</feature>
<dbReference type="GO" id="GO:0006412">
    <property type="term" value="P:translation"/>
    <property type="evidence" value="ECO:0007669"/>
    <property type="project" value="TreeGrafter"/>
</dbReference>
<comment type="similarity">
    <text evidence="1">Belongs to the bacterial ribosomal protein bS1 family.</text>
</comment>
<dbReference type="GO" id="GO:0005840">
    <property type="term" value="C:ribosome"/>
    <property type="evidence" value="ECO:0007669"/>
    <property type="project" value="UniProtKB-KW"/>
</dbReference>
<evidence type="ECO:0000256" key="1">
    <source>
        <dbReference type="ARBA" id="ARBA00006767"/>
    </source>
</evidence>
<keyword evidence="2 5" id="KW-0689">Ribosomal protein</keyword>
<evidence type="ECO:0000313" key="5">
    <source>
        <dbReference type="EMBL" id="PIV43067.1"/>
    </source>
</evidence>
<gene>
    <name evidence="5" type="ORF">COS26_01195</name>
</gene>
<organism evidence="5 6">
    <name type="scientific">Candidatus Nealsonbacteria bacterium CG02_land_8_20_14_3_00_40_11</name>
    <dbReference type="NCBI Taxonomy" id="1974700"/>
    <lineage>
        <taxon>Bacteria</taxon>
        <taxon>Candidatus Nealsoniibacteriota</taxon>
    </lineage>
</organism>
<proteinExistence type="inferred from homology"/>
<comment type="caution">
    <text evidence="5">The sequence shown here is derived from an EMBL/GenBank/DDBJ whole genome shotgun (WGS) entry which is preliminary data.</text>
</comment>
<dbReference type="SMART" id="SM00316">
    <property type="entry name" value="S1"/>
    <property type="match status" value="4"/>
</dbReference>
<dbReference type="PRINTS" id="PR00681">
    <property type="entry name" value="RIBOSOMALS1"/>
</dbReference>
<dbReference type="InterPro" id="IPR012340">
    <property type="entry name" value="NA-bd_OB-fold"/>
</dbReference>
<dbReference type="Pfam" id="PF00575">
    <property type="entry name" value="S1"/>
    <property type="match status" value="3"/>
</dbReference>
<dbReference type="InterPro" id="IPR035104">
    <property type="entry name" value="Ribosomal_protein_S1-like"/>
</dbReference>
<dbReference type="Gene3D" id="2.40.50.140">
    <property type="entry name" value="Nucleic acid-binding proteins"/>
    <property type="match status" value="4"/>
</dbReference>
<keyword evidence="3" id="KW-0687">Ribonucleoprotein</keyword>
<dbReference type="PANTHER" id="PTHR10724:SF7">
    <property type="entry name" value="SMALL RIBOSOMAL SUBUNIT PROTEIN BS1C"/>
    <property type="match status" value="1"/>
</dbReference>
<dbReference type="CDD" id="cd04465">
    <property type="entry name" value="S1_RPS1_repeat_ec2_hs2"/>
    <property type="match status" value="1"/>
</dbReference>
<dbReference type="GO" id="GO:0003729">
    <property type="term" value="F:mRNA binding"/>
    <property type="evidence" value="ECO:0007669"/>
    <property type="project" value="TreeGrafter"/>
</dbReference>
<feature type="domain" description="S1 motif" evidence="4">
    <location>
        <begin position="291"/>
        <end position="358"/>
    </location>
</feature>
<feature type="domain" description="S1 motif" evidence="4">
    <location>
        <begin position="17"/>
        <end position="84"/>
    </location>
</feature>
<protein>
    <submittedName>
        <fullName evidence="5">30S ribosomal protein S1</fullName>
    </submittedName>
</protein>
<feature type="domain" description="S1 motif" evidence="4">
    <location>
        <begin position="197"/>
        <end position="274"/>
    </location>
</feature>
<dbReference type="PROSITE" id="PS50126">
    <property type="entry name" value="S1"/>
    <property type="match status" value="4"/>
</dbReference>
<dbReference type="SUPFAM" id="SSF50249">
    <property type="entry name" value="Nucleic acid-binding proteins"/>
    <property type="match status" value="4"/>
</dbReference>
<evidence type="ECO:0000313" key="6">
    <source>
        <dbReference type="Proteomes" id="UP000230304"/>
    </source>
</evidence>
<dbReference type="PANTHER" id="PTHR10724">
    <property type="entry name" value="30S RIBOSOMAL PROTEIN S1"/>
    <property type="match status" value="1"/>
</dbReference>
<evidence type="ECO:0000256" key="3">
    <source>
        <dbReference type="ARBA" id="ARBA00023274"/>
    </source>
</evidence>
<accession>A0A2M7D883</accession>
<dbReference type="InterPro" id="IPR003029">
    <property type="entry name" value="S1_domain"/>
</dbReference>
<dbReference type="AlphaFoldDB" id="A0A2M7D883"/>
<dbReference type="GO" id="GO:0003735">
    <property type="term" value="F:structural constituent of ribosome"/>
    <property type="evidence" value="ECO:0007669"/>
    <property type="project" value="TreeGrafter"/>
</dbReference>
<dbReference type="Proteomes" id="UP000230304">
    <property type="component" value="Unassembled WGS sequence"/>
</dbReference>
<dbReference type="EMBL" id="PEUA01000027">
    <property type="protein sequence ID" value="PIV43067.1"/>
    <property type="molecule type" value="Genomic_DNA"/>
</dbReference>
<sequence length="361" mass="40274">MKDLLEKEDSIKPPQIGKIVEGKLIGKARSAVFLDLGALGTGIIYGKEFLGVKNELKKFKVGDTVFTKVIDLENEEGYVELSLSQASDEITWEELRRKKEKGETMMVKILGANKGGLLAEVLSIPAFLPVSQLLSEHYPRVEGAESSKILTELQKFIGKEMEIKVFDLDPREGKLILSEKAKRSEKVKEILKNYKVGDVVEGEITGITNFGVFIKFPSSAKTTEGEAYNLEGLIHISELDWQLIEDPADIVKVGDKVKAKIISISDDKVSLSLKSLKKDPWIDIEEKYKKGDEVSGKVTKFNPYGAFIAISPKIQGLIHISEFGTKSKMETALKIGEKYKFQILSIDPAVHRMSLKLKEEK</sequence>
<name>A0A2M7D883_9BACT</name>